<protein>
    <submittedName>
        <fullName evidence="2">Uncharacterized protein</fullName>
    </submittedName>
</protein>
<dbReference type="EMBL" id="JASAOG010000038">
    <property type="protein sequence ID" value="KAK0059982.1"/>
    <property type="molecule type" value="Genomic_DNA"/>
</dbReference>
<sequence length="63" mass="7027">SIFAKSVVTHGSWAKPDMHKLAYDSMSWPSSDSGSYKQTAQKKSDKKNANVVQGTHLKYLINK</sequence>
<evidence type="ECO:0000313" key="3">
    <source>
        <dbReference type="Proteomes" id="UP001233172"/>
    </source>
</evidence>
<organism evidence="2 3">
    <name type="scientific">Biomphalaria pfeifferi</name>
    <name type="common">Bloodfluke planorb</name>
    <name type="synonym">Freshwater snail</name>
    <dbReference type="NCBI Taxonomy" id="112525"/>
    <lineage>
        <taxon>Eukaryota</taxon>
        <taxon>Metazoa</taxon>
        <taxon>Spiralia</taxon>
        <taxon>Lophotrochozoa</taxon>
        <taxon>Mollusca</taxon>
        <taxon>Gastropoda</taxon>
        <taxon>Heterobranchia</taxon>
        <taxon>Euthyneura</taxon>
        <taxon>Panpulmonata</taxon>
        <taxon>Hygrophila</taxon>
        <taxon>Lymnaeoidea</taxon>
        <taxon>Planorbidae</taxon>
        <taxon>Biomphalaria</taxon>
    </lineage>
</organism>
<name>A0AAD8BSD7_BIOPF</name>
<evidence type="ECO:0000256" key="1">
    <source>
        <dbReference type="SAM" id="MobiDB-lite"/>
    </source>
</evidence>
<proteinExistence type="predicted"/>
<accession>A0AAD8BSD7</accession>
<comment type="caution">
    <text evidence="2">The sequence shown here is derived from an EMBL/GenBank/DDBJ whole genome shotgun (WGS) entry which is preliminary data.</text>
</comment>
<dbReference type="Proteomes" id="UP001233172">
    <property type="component" value="Unassembled WGS sequence"/>
</dbReference>
<gene>
    <name evidence="2" type="ORF">Bpfe_010510</name>
</gene>
<reference evidence="2" key="2">
    <citation type="submission" date="2023-04" db="EMBL/GenBank/DDBJ databases">
        <authorList>
            <person name="Bu L."/>
            <person name="Lu L."/>
            <person name="Laidemitt M.R."/>
            <person name="Zhang S.M."/>
            <person name="Mutuku M."/>
            <person name="Mkoji G."/>
            <person name="Steinauer M."/>
            <person name="Loker E.S."/>
        </authorList>
    </citation>
    <scope>NUCLEOTIDE SEQUENCE</scope>
    <source>
        <strain evidence="2">KasaAsao</strain>
        <tissue evidence="2">Whole Snail</tissue>
    </source>
</reference>
<feature type="non-terminal residue" evidence="2">
    <location>
        <position position="1"/>
    </location>
</feature>
<evidence type="ECO:0000313" key="2">
    <source>
        <dbReference type="EMBL" id="KAK0059982.1"/>
    </source>
</evidence>
<reference evidence="2" key="1">
    <citation type="journal article" date="2023" name="PLoS Negl. Trop. Dis.">
        <title>A genome sequence for Biomphalaria pfeifferi, the major vector snail for the human-infecting parasite Schistosoma mansoni.</title>
        <authorList>
            <person name="Bu L."/>
            <person name="Lu L."/>
            <person name="Laidemitt M.R."/>
            <person name="Zhang S.M."/>
            <person name="Mutuku M."/>
            <person name="Mkoji G."/>
            <person name="Steinauer M."/>
            <person name="Loker E.S."/>
        </authorList>
    </citation>
    <scope>NUCLEOTIDE SEQUENCE</scope>
    <source>
        <strain evidence="2">KasaAsao</strain>
    </source>
</reference>
<feature type="region of interest" description="Disordered" evidence="1">
    <location>
        <begin position="27"/>
        <end position="49"/>
    </location>
</feature>
<keyword evidence="3" id="KW-1185">Reference proteome</keyword>
<dbReference type="AlphaFoldDB" id="A0AAD8BSD7"/>